<comment type="caution">
    <text evidence="4">The sequence shown here is derived from an EMBL/GenBank/DDBJ whole genome shotgun (WGS) entry which is preliminary data.</text>
</comment>
<dbReference type="PANTHER" id="PTHR43143:SF1">
    <property type="entry name" value="SERINE_THREONINE-PROTEIN PHOSPHATASE CPPED1"/>
    <property type="match status" value="1"/>
</dbReference>
<evidence type="ECO:0000259" key="2">
    <source>
        <dbReference type="Pfam" id="PF00149"/>
    </source>
</evidence>
<accession>A0A1R1B1Q9</accession>
<protein>
    <submittedName>
        <fullName evidence="4">Metallophosphoesterase</fullName>
    </submittedName>
</protein>
<dbReference type="InterPro" id="IPR004843">
    <property type="entry name" value="Calcineurin-like_PHP"/>
</dbReference>
<evidence type="ECO:0000313" key="4">
    <source>
        <dbReference type="EMBL" id="OME92753.1"/>
    </source>
</evidence>
<dbReference type="PANTHER" id="PTHR43143">
    <property type="entry name" value="METALLOPHOSPHOESTERASE, CALCINEURIN SUPERFAMILY"/>
    <property type="match status" value="1"/>
</dbReference>
<dbReference type="GO" id="GO:0016787">
    <property type="term" value="F:hydrolase activity"/>
    <property type="evidence" value="ECO:0007669"/>
    <property type="project" value="InterPro"/>
</dbReference>
<dbReference type="RefSeq" id="WP_076322783.1">
    <property type="nucleotide sequence ID" value="NZ_MRTF01000004.1"/>
</dbReference>
<evidence type="ECO:0000256" key="1">
    <source>
        <dbReference type="SAM" id="SignalP"/>
    </source>
</evidence>
<dbReference type="InterPro" id="IPR051918">
    <property type="entry name" value="STPP_CPPED1"/>
</dbReference>
<keyword evidence="1" id="KW-0732">Signal</keyword>
<dbReference type="InterPro" id="IPR029052">
    <property type="entry name" value="Metallo-depent_PP-like"/>
</dbReference>
<evidence type="ECO:0000259" key="3">
    <source>
        <dbReference type="Pfam" id="PF13285"/>
    </source>
</evidence>
<feature type="domain" description="DUF4073" evidence="3">
    <location>
        <begin position="257"/>
        <end position="415"/>
    </location>
</feature>
<gene>
    <name evidence="4" type="ORF">BK123_12785</name>
</gene>
<dbReference type="Proteomes" id="UP000187074">
    <property type="component" value="Unassembled WGS sequence"/>
</dbReference>
<feature type="chain" id="PRO_5012503408" evidence="1">
    <location>
        <begin position="27"/>
        <end position="416"/>
    </location>
</feature>
<dbReference type="STRING" id="1401.BK123_12785"/>
<feature type="signal peptide" evidence="1">
    <location>
        <begin position="1"/>
        <end position="26"/>
    </location>
</feature>
<dbReference type="SUPFAM" id="SSF56300">
    <property type="entry name" value="Metallo-dependent phosphatases"/>
    <property type="match status" value="1"/>
</dbReference>
<dbReference type="Pfam" id="PF13285">
    <property type="entry name" value="DUF4073"/>
    <property type="match status" value="1"/>
</dbReference>
<proteinExistence type="predicted"/>
<dbReference type="EMBL" id="MRTF01000004">
    <property type="protein sequence ID" value="OME92753.1"/>
    <property type="molecule type" value="Genomic_DNA"/>
</dbReference>
<organism evidence="4 5">
    <name type="scientific">Paenibacillus lautus</name>
    <name type="common">Bacillus lautus</name>
    <dbReference type="NCBI Taxonomy" id="1401"/>
    <lineage>
        <taxon>Bacteria</taxon>
        <taxon>Bacillati</taxon>
        <taxon>Bacillota</taxon>
        <taxon>Bacilli</taxon>
        <taxon>Bacillales</taxon>
        <taxon>Paenibacillaceae</taxon>
        <taxon>Paenibacillus</taxon>
    </lineage>
</organism>
<dbReference type="Gene3D" id="3.60.21.10">
    <property type="match status" value="1"/>
</dbReference>
<dbReference type="OrthoDB" id="1645838at2"/>
<dbReference type="Pfam" id="PF00149">
    <property type="entry name" value="Metallophos"/>
    <property type="match status" value="1"/>
</dbReference>
<evidence type="ECO:0000313" key="5">
    <source>
        <dbReference type="Proteomes" id="UP000187074"/>
    </source>
</evidence>
<name>A0A1R1B1Q9_PAELA</name>
<sequence>MKKLLTSIMATSIIFNMGAFSGSAQAKLDEHLFSEDPGLTFDVISDIQGDYNDFKHVLNDMKQVNPASKALIVNGDITDRGWDFEYQAVQKVLDSNPHPEHVWYSIGNHEFYKPKWATPNKLAQNTWPNDTPESEMFENFYNFTGEEKVYHKKELDGYPLLFIGTEKYMHYHDKSLWDEVYLSDEQLDWLKQNLEEYSKNDPNKPIFLFSHHVLKDSISGSNQSPYTGDYLDQDKLEGILKDYPQVILFTSHSHWDLNLPDWAGKKVVEGGDKRGFTVVNTAGIQMGWASAGPNGGEVQTGIDFKQGLQIEVNGNDVKIKAYDYKTDKVIKELGVHNGTVAQLPPNVEADDEKNELIGATQYMEYSVNGNGNGNSRWVDYDPKNPPKFEGNQNVFVRHKGEMNLEDGLSKKVTFKK</sequence>
<reference evidence="4 5" key="1">
    <citation type="submission" date="2016-11" db="EMBL/GenBank/DDBJ databases">
        <title>Paenibacillus species isolates.</title>
        <authorList>
            <person name="Beno S.M."/>
        </authorList>
    </citation>
    <scope>NUCLEOTIDE SEQUENCE [LARGE SCALE GENOMIC DNA]</scope>
    <source>
        <strain evidence="4 5">FSL F4-0100</strain>
    </source>
</reference>
<feature type="domain" description="Calcineurin-like phosphoesterase" evidence="2">
    <location>
        <begin position="40"/>
        <end position="255"/>
    </location>
</feature>
<dbReference type="AlphaFoldDB" id="A0A1R1B1Q9"/>
<dbReference type="InterPro" id="IPR025142">
    <property type="entry name" value="DUF4073"/>
</dbReference>